<feature type="non-terminal residue" evidence="2">
    <location>
        <position position="114"/>
    </location>
</feature>
<dbReference type="EMBL" id="CAJVPV010001914">
    <property type="protein sequence ID" value="CAG8512042.1"/>
    <property type="molecule type" value="Genomic_DNA"/>
</dbReference>
<dbReference type="AlphaFoldDB" id="A0A9N8ZXM3"/>
<accession>A0A9N8ZXM3</accession>
<protein>
    <submittedName>
        <fullName evidence="2">18164_t:CDS:1</fullName>
    </submittedName>
</protein>
<evidence type="ECO:0000313" key="2">
    <source>
        <dbReference type="EMBL" id="CAG8512042.1"/>
    </source>
</evidence>
<feature type="region of interest" description="Disordered" evidence="1">
    <location>
        <begin position="64"/>
        <end position="96"/>
    </location>
</feature>
<sequence length="114" mass="12535">DNKEGDCDAVGDVTLLLHPSSSSRSPAQPSHPHFPLSLISIELLSGDIWHRDYPELFKPVPIGNSSSLGCLANGGGDERDPKKGLKKERRSFPSNKKTDICDCQSILRTKSHIW</sequence>
<proteinExistence type="predicted"/>
<keyword evidence="3" id="KW-1185">Reference proteome</keyword>
<evidence type="ECO:0000256" key="1">
    <source>
        <dbReference type="SAM" id="MobiDB-lite"/>
    </source>
</evidence>
<organism evidence="2 3">
    <name type="scientific">Acaulospora morrowiae</name>
    <dbReference type="NCBI Taxonomy" id="94023"/>
    <lineage>
        <taxon>Eukaryota</taxon>
        <taxon>Fungi</taxon>
        <taxon>Fungi incertae sedis</taxon>
        <taxon>Mucoromycota</taxon>
        <taxon>Glomeromycotina</taxon>
        <taxon>Glomeromycetes</taxon>
        <taxon>Diversisporales</taxon>
        <taxon>Acaulosporaceae</taxon>
        <taxon>Acaulospora</taxon>
    </lineage>
</organism>
<reference evidence="2" key="1">
    <citation type="submission" date="2021-06" db="EMBL/GenBank/DDBJ databases">
        <authorList>
            <person name="Kallberg Y."/>
            <person name="Tangrot J."/>
            <person name="Rosling A."/>
        </authorList>
    </citation>
    <scope>NUCLEOTIDE SEQUENCE</scope>
    <source>
        <strain evidence="2">CL551</strain>
    </source>
</reference>
<name>A0A9N8ZXM3_9GLOM</name>
<gene>
    <name evidence="2" type="ORF">AMORRO_LOCUS3777</name>
</gene>
<evidence type="ECO:0000313" key="3">
    <source>
        <dbReference type="Proteomes" id="UP000789342"/>
    </source>
</evidence>
<comment type="caution">
    <text evidence="2">The sequence shown here is derived from an EMBL/GenBank/DDBJ whole genome shotgun (WGS) entry which is preliminary data.</text>
</comment>
<dbReference type="Proteomes" id="UP000789342">
    <property type="component" value="Unassembled WGS sequence"/>
</dbReference>